<dbReference type="KEGG" id="paqt:E8L99_02800"/>
<organism evidence="3 4">
    <name type="scientific">Phreatobacter aquaticus</name>
    <dbReference type="NCBI Taxonomy" id="2570229"/>
    <lineage>
        <taxon>Bacteria</taxon>
        <taxon>Pseudomonadati</taxon>
        <taxon>Pseudomonadota</taxon>
        <taxon>Alphaproteobacteria</taxon>
        <taxon>Hyphomicrobiales</taxon>
        <taxon>Phreatobacteraceae</taxon>
        <taxon>Phreatobacter</taxon>
    </lineage>
</organism>
<feature type="signal peptide" evidence="2">
    <location>
        <begin position="1"/>
        <end position="20"/>
    </location>
</feature>
<proteinExistence type="predicted"/>
<gene>
    <name evidence="3" type="ORF">E8L99_02800</name>
</gene>
<sequence>MLKTLFLAGALGLAASAALAQTATQPATPARPAAPPAATAPATPARPAAPAAAPAATTPASALIDINSASEAELRVLNGIGEARAAAIIRGRPYRGKDDLVNRNIIPQGVYDGIKDRIIARQR</sequence>
<keyword evidence="4" id="KW-1185">Reference proteome</keyword>
<name>A0A4D7QDP2_9HYPH</name>
<dbReference type="EMBL" id="CP039865">
    <property type="protein sequence ID" value="QCK84785.1"/>
    <property type="molecule type" value="Genomic_DNA"/>
</dbReference>
<dbReference type="Gene3D" id="1.10.150.320">
    <property type="entry name" value="Photosystem II 12 kDa extrinsic protein"/>
    <property type="match status" value="1"/>
</dbReference>
<dbReference type="AlphaFoldDB" id="A0A4D7QDP2"/>
<evidence type="ECO:0000313" key="4">
    <source>
        <dbReference type="Proteomes" id="UP000298588"/>
    </source>
</evidence>
<dbReference type="RefSeq" id="WP_137098119.1">
    <property type="nucleotide sequence ID" value="NZ_CP039865.1"/>
</dbReference>
<accession>A0A4D7QDP2</accession>
<evidence type="ECO:0000313" key="3">
    <source>
        <dbReference type="EMBL" id="QCK84785.1"/>
    </source>
</evidence>
<dbReference type="SUPFAM" id="SSF81585">
    <property type="entry name" value="PsbU/PolX domain-like"/>
    <property type="match status" value="1"/>
</dbReference>
<evidence type="ECO:0000256" key="2">
    <source>
        <dbReference type="SAM" id="SignalP"/>
    </source>
</evidence>
<feature type="chain" id="PRO_5020188222" evidence="2">
    <location>
        <begin position="21"/>
        <end position="123"/>
    </location>
</feature>
<keyword evidence="2" id="KW-0732">Signal</keyword>
<dbReference type="Proteomes" id="UP000298588">
    <property type="component" value="Chromosome"/>
</dbReference>
<protein>
    <submittedName>
        <fullName evidence="3">Helix-hairpin-helix domain-containing protein</fullName>
    </submittedName>
</protein>
<feature type="region of interest" description="Disordered" evidence="1">
    <location>
        <begin position="21"/>
        <end position="54"/>
    </location>
</feature>
<reference evidence="3 4" key="1">
    <citation type="submission" date="2019-04" db="EMBL/GenBank/DDBJ databases">
        <title>Phreatobacter aquaticus sp. nov.</title>
        <authorList>
            <person name="Choi A."/>
            <person name="Baek K."/>
        </authorList>
    </citation>
    <scope>NUCLEOTIDE SEQUENCE [LARGE SCALE GENOMIC DNA]</scope>
    <source>
        <strain evidence="3 4">NMCR1094</strain>
    </source>
</reference>
<dbReference type="Pfam" id="PF12836">
    <property type="entry name" value="HHH_3"/>
    <property type="match status" value="1"/>
</dbReference>
<evidence type="ECO:0000256" key="1">
    <source>
        <dbReference type="SAM" id="MobiDB-lite"/>
    </source>
</evidence>
<dbReference type="OrthoDB" id="9787778at2"/>